<dbReference type="WBParaSite" id="jg18627">
    <property type="protein sequence ID" value="jg18627"/>
    <property type="gene ID" value="jg18627"/>
</dbReference>
<name>A0A915DD65_9BILA</name>
<dbReference type="Proteomes" id="UP000887574">
    <property type="component" value="Unplaced"/>
</dbReference>
<sequence length="119" mass="12388">MFRCTHNADGTPIFEEVLSEISASSAISDTANTALDKGKQAASVVNEKSKGFAEIALDVGKDAAEAAKGIGKFTLEYGKDAAVVVGERAHEVGIAARDYGVNAGIAAKERLMTGKRSNE</sequence>
<evidence type="ECO:0000313" key="2">
    <source>
        <dbReference type="WBParaSite" id="jg18627"/>
    </source>
</evidence>
<reference evidence="2" key="1">
    <citation type="submission" date="2022-11" db="UniProtKB">
        <authorList>
            <consortium name="WormBaseParasite"/>
        </authorList>
    </citation>
    <scope>IDENTIFICATION</scope>
</reference>
<proteinExistence type="predicted"/>
<dbReference type="AlphaFoldDB" id="A0A915DD65"/>
<organism evidence="1 2">
    <name type="scientific">Ditylenchus dipsaci</name>
    <dbReference type="NCBI Taxonomy" id="166011"/>
    <lineage>
        <taxon>Eukaryota</taxon>
        <taxon>Metazoa</taxon>
        <taxon>Ecdysozoa</taxon>
        <taxon>Nematoda</taxon>
        <taxon>Chromadorea</taxon>
        <taxon>Rhabditida</taxon>
        <taxon>Tylenchina</taxon>
        <taxon>Tylenchomorpha</taxon>
        <taxon>Sphaerularioidea</taxon>
        <taxon>Anguinidae</taxon>
        <taxon>Anguininae</taxon>
        <taxon>Ditylenchus</taxon>
    </lineage>
</organism>
<protein>
    <submittedName>
        <fullName evidence="2">Uncharacterized protein</fullName>
    </submittedName>
</protein>
<keyword evidence="1" id="KW-1185">Reference proteome</keyword>
<accession>A0A915DD65</accession>
<evidence type="ECO:0000313" key="1">
    <source>
        <dbReference type="Proteomes" id="UP000887574"/>
    </source>
</evidence>